<evidence type="ECO:0000256" key="3">
    <source>
        <dbReference type="ARBA" id="ARBA00022989"/>
    </source>
</evidence>
<feature type="transmembrane region" description="Helical" evidence="6">
    <location>
        <begin position="401"/>
        <end position="421"/>
    </location>
</feature>
<dbReference type="AlphaFoldDB" id="A0A3P8UHN5"/>
<evidence type="ECO:0000259" key="7">
    <source>
        <dbReference type="Pfam" id="PF07782"/>
    </source>
</evidence>
<dbReference type="Proteomes" id="UP000265120">
    <property type="component" value="Chromosome 13"/>
</dbReference>
<evidence type="ECO:0000313" key="8">
    <source>
        <dbReference type="Ensembl" id="ENSCSEP00000001897.1"/>
    </source>
</evidence>
<comment type="subcellular location">
    <subcellularLocation>
        <location evidence="1">Membrane</location>
        <topology evidence="1">Multi-pass membrane protein</topology>
    </subcellularLocation>
</comment>
<dbReference type="Ensembl" id="ENSCSET00000001929.1">
    <property type="protein sequence ID" value="ENSCSEP00000001897.1"/>
    <property type="gene ID" value="ENSCSEG00000001279.1"/>
</dbReference>
<evidence type="ECO:0000256" key="5">
    <source>
        <dbReference type="SAM" id="MobiDB-lite"/>
    </source>
</evidence>
<feature type="transmembrane region" description="Helical" evidence="6">
    <location>
        <begin position="252"/>
        <end position="270"/>
    </location>
</feature>
<reference evidence="8" key="2">
    <citation type="submission" date="2025-08" db="UniProtKB">
        <authorList>
            <consortium name="Ensembl"/>
        </authorList>
    </citation>
    <scope>IDENTIFICATION</scope>
</reference>
<accession>A0A3P8UHN5</accession>
<dbReference type="GO" id="GO:0016020">
    <property type="term" value="C:membrane"/>
    <property type="evidence" value="ECO:0007669"/>
    <property type="project" value="UniProtKB-SubCell"/>
</dbReference>
<feature type="transmembrane region" description="Helical" evidence="6">
    <location>
        <begin position="329"/>
        <end position="350"/>
    </location>
</feature>
<protein>
    <submittedName>
        <fullName evidence="8">DC-STAMP domain containing 1</fullName>
    </submittedName>
</protein>
<dbReference type="InParanoid" id="A0A3P8UHN5"/>
<organism evidence="8 9">
    <name type="scientific">Cynoglossus semilaevis</name>
    <name type="common">Tongue sole</name>
    <dbReference type="NCBI Taxonomy" id="244447"/>
    <lineage>
        <taxon>Eukaryota</taxon>
        <taxon>Metazoa</taxon>
        <taxon>Chordata</taxon>
        <taxon>Craniata</taxon>
        <taxon>Vertebrata</taxon>
        <taxon>Euteleostomi</taxon>
        <taxon>Actinopterygii</taxon>
        <taxon>Neopterygii</taxon>
        <taxon>Teleostei</taxon>
        <taxon>Neoteleostei</taxon>
        <taxon>Acanthomorphata</taxon>
        <taxon>Carangaria</taxon>
        <taxon>Pleuronectiformes</taxon>
        <taxon>Pleuronectoidei</taxon>
        <taxon>Cynoglossidae</taxon>
        <taxon>Cynoglossinae</taxon>
        <taxon>Cynoglossus</taxon>
    </lineage>
</organism>
<dbReference type="PANTHER" id="PTHR21041:SF17">
    <property type="entry name" value="E3 UBIQUITIN-PROTEIN LIGASE DCST1"/>
    <property type="match status" value="1"/>
</dbReference>
<name>A0A3P8UHN5_CYNSE</name>
<feature type="compositionally biased region" description="Basic residues" evidence="5">
    <location>
        <begin position="472"/>
        <end position="487"/>
    </location>
</feature>
<evidence type="ECO:0000256" key="4">
    <source>
        <dbReference type="ARBA" id="ARBA00023136"/>
    </source>
</evidence>
<evidence type="ECO:0000313" key="9">
    <source>
        <dbReference type="Proteomes" id="UP000265120"/>
    </source>
</evidence>
<keyword evidence="3 6" id="KW-1133">Transmembrane helix</keyword>
<keyword evidence="9" id="KW-1185">Reference proteome</keyword>
<sequence>GAFSTSFRCSVLLMLPSILGSRGRTYLMVFILSVLYTGPLSNIEHNIRGVALSLSCNLDLQIQNSRLLWRDAIKPLSTIMEQLVIRDEVASRYGYERLSGNSTQERFTSRTMMQCDSELLLLLLLVHCVVDGGIKRCSDWFITKWEECMKTIAVPVINHIFCVPMTFYFLCDVMRVMTPWCREQIPVEGNFGQLYDQLDGAVDMLSGEFSSQLLEQQQRSVLGGAVLDQEFSVSVSRSFQKLSSVMAQILDLLQLLLSFTFISIFSRAVSYDREYRKDIRFDNVYVTTHFRQIDARRKREGKRCVLPLRRPEKKKLIDPRRLRIHLDEFREVVSSTLCVSLSVIYIYIYIDTHIYMCVCVKQTHTHTQPKTITAFNSSSHLKVHTDNRACVTRPSSLSLDVYVTCGCCVLLVALFTLLQVYTNRLRRVIAMFYHPLREKKRIIYLYNLQLQKRIYCIDKKCITKHERSKRTVREHKKLASSVKRTKH</sequence>
<dbReference type="InterPro" id="IPR012858">
    <property type="entry name" value="DC_STAMP-like"/>
</dbReference>
<dbReference type="InterPro" id="IPR051856">
    <property type="entry name" value="CSR-E3_Ligase_Protein"/>
</dbReference>
<dbReference type="GeneTree" id="ENSGT00940000153269"/>
<dbReference type="PANTHER" id="PTHR21041">
    <property type="entry name" value="DENDRITIC CELL-SPECIFIC TRANSMEMBRANE PROTEIN"/>
    <property type="match status" value="1"/>
</dbReference>
<reference evidence="8 9" key="1">
    <citation type="journal article" date="2014" name="Nat. Genet.">
        <title>Whole-genome sequence of a flatfish provides insights into ZW sex chromosome evolution and adaptation to a benthic lifestyle.</title>
        <authorList>
            <person name="Chen S."/>
            <person name="Zhang G."/>
            <person name="Shao C."/>
            <person name="Huang Q."/>
            <person name="Liu G."/>
            <person name="Zhang P."/>
            <person name="Song W."/>
            <person name="An N."/>
            <person name="Chalopin D."/>
            <person name="Volff J.N."/>
            <person name="Hong Y."/>
            <person name="Li Q."/>
            <person name="Sha Z."/>
            <person name="Zhou H."/>
            <person name="Xie M."/>
            <person name="Yu Q."/>
            <person name="Liu Y."/>
            <person name="Xiang H."/>
            <person name="Wang N."/>
            <person name="Wu K."/>
            <person name="Yang C."/>
            <person name="Zhou Q."/>
            <person name="Liao X."/>
            <person name="Yang L."/>
            <person name="Hu Q."/>
            <person name="Zhang J."/>
            <person name="Meng L."/>
            <person name="Jin L."/>
            <person name="Tian Y."/>
            <person name="Lian J."/>
            <person name="Yang J."/>
            <person name="Miao G."/>
            <person name="Liu S."/>
            <person name="Liang Z."/>
            <person name="Yan F."/>
            <person name="Li Y."/>
            <person name="Sun B."/>
            <person name="Zhang H."/>
            <person name="Zhang J."/>
            <person name="Zhu Y."/>
            <person name="Du M."/>
            <person name="Zhao Y."/>
            <person name="Schartl M."/>
            <person name="Tang Q."/>
            <person name="Wang J."/>
        </authorList>
    </citation>
    <scope>NUCLEOTIDE SEQUENCE</scope>
</reference>
<feature type="region of interest" description="Disordered" evidence="5">
    <location>
        <begin position="468"/>
        <end position="487"/>
    </location>
</feature>
<evidence type="ECO:0000256" key="1">
    <source>
        <dbReference type="ARBA" id="ARBA00004141"/>
    </source>
</evidence>
<dbReference type="Pfam" id="PF07782">
    <property type="entry name" value="DC_STAMP"/>
    <property type="match status" value="1"/>
</dbReference>
<evidence type="ECO:0000256" key="6">
    <source>
        <dbReference type="SAM" id="Phobius"/>
    </source>
</evidence>
<feature type="domain" description="Dendritic cell-specific transmembrane protein-like" evidence="7">
    <location>
        <begin position="281"/>
        <end position="446"/>
    </location>
</feature>
<reference evidence="8" key="3">
    <citation type="submission" date="2025-09" db="UniProtKB">
        <authorList>
            <consortium name="Ensembl"/>
        </authorList>
    </citation>
    <scope>IDENTIFICATION</scope>
</reference>
<keyword evidence="4 6" id="KW-0472">Membrane</keyword>
<dbReference type="OMA" id="EHEVRFN"/>
<keyword evidence="2 6" id="KW-0812">Transmembrane</keyword>
<evidence type="ECO:0000256" key="2">
    <source>
        <dbReference type="ARBA" id="ARBA00022692"/>
    </source>
</evidence>
<proteinExistence type="predicted"/>
<dbReference type="STRING" id="244447.ENSCSEP00000001897"/>